<keyword evidence="4" id="KW-0472">Membrane</keyword>
<organism evidence="5 6">
    <name type="scientific">Clohesyomyces aquaticus</name>
    <dbReference type="NCBI Taxonomy" id="1231657"/>
    <lineage>
        <taxon>Eukaryota</taxon>
        <taxon>Fungi</taxon>
        <taxon>Dikarya</taxon>
        <taxon>Ascomycota</taxon>
        <taxon>Pezizomycotina</taxon>
        <taxon>Dothideomycetes</taxon>
        <taxon>Pleosporomycetidae</taxon>
        <taxon>Pleosporales</taxon>
        <taxon>Lindgomycetaceae</taxon>
        <taxon>Clohesyomyces</taxon>
    </lineage>
</organism>
<dbReference type="InterPro" id="IPR050889">
    <property type="entry name" value="Dendritic_Spine_Reg/Scaffold"/>
</dbReference>
<protein>
    <submittedName>
        <fullName evidence="5">Uncharacterized protein</fullName>
    </submittedName>
</protein>
<proteinExistence type="predicted"/>
<evidence type="ECO:0000256" key="1">
    <source>
        <dbReference type="ARBA" id="ARBA00022737"/>
    </source>
</evidence>
<feature type="transmembrane region" description="Helical" evidence="4">
    <location>
        <begin position="425"/>
        <end position="445"/>
    </location>
</feature>
<reference evidence="5 6" key="1">
    <citation type="submission" date="2016-07" db="EMBL/GenBank/DDBJ databases">
        <title>Pervasive Adenine N6-methylation of Active Genes in Fungi.</title>
        <authorList>
            <consortium name="DOE Joint Genome Institute"/>
            <person name="Mondo S.J."/>
            <person name="Dannebaum R.O."/>
            <person name="Kuo R.C."/>
            <person name="Labutti K."/>
            <person name="Haridas S."/>
            <person name="Kuo A."/>
            <person name="Salamov A."/>
            <person name="Ahrendt S.R."/>
            <person name="Lipzen A."/>
            <person name="Sullivan W."/>
            <person name="Andreopoulos W.B."/>
            <person name="Clum A."/>
            <person name="Lindquist E."/>
            <person name="Daum C."/>
            <person name="Ramamoorthy G.K."/>
            <person name="Gryganskyi A."/>
            <person name="Culley D."/>
            <person name="Magnuson J.K."/>
            <person name="James T.Y."/>
            <person name="O'Malley M.A."/>
            <person name="Stajich J.E."/>
            <person name="Spatafora J.W."/>
            <person name="Visel A."/>
            <person name="Grigoriev I.V."/>
        </authorList>
    </citation>
    <scope>NUCLEOTIDE SEQUENCE [LARGE SCALE GENOMIC DNA]</scope>
    <source>
        <strain evidence="5 6">CBS 115471</strain>
    </source>
</reference>
<evidence type="ECO:0000256" key="4">
    <source>
        <dbReference type="SAM" id="Phobius"/>
    </source>
</evidence>
<dbReference type="OrthoDB" id="4772757at2759"/>
<dbReference type="EMBL" id="MCFA01000262">
    <property type="protein sequence ID" value="ORX96159.1"/>
    <property type="molecule type" value="Genomic_DNA"/>
</dbReference>
<keyword evidence="6" id="KW-1185">Reference proteome</keyword>
<dbReference type="SMART" id="SM00248">
    <property type="entry name" value="ANK"/>
    <property type="match status" value="3"/>
</dbReference>
<dbReference type="STRING" id="1231657.A0A1Y1YDT9"/>
<dbReference type="InterPro" id="IPR036770">
    <property type="entry name" value="Ankyrin_rpt-contain_sf"/>
</dbReference>
<dbReference type="AlphaFoldDB" id="A0A1Y1YDT9"/>
<feature type="transmembrane region" description="Helical" evidence="4">
    <location>
        <begin position="385"/>
        <end position="405"/>
    </location>
</feature>
<dbReference type="PANTHER" id="PTHR24166:SF48">
    <property type="entry name" value="PROTEIN VAPYRIN"/>
    <property type="match status" value="1"/>
</dbReference>
<feature type="transmembrane region" description="Helical" evidence="4">
    <location>
        <begin position="351"/>
        <end position="373"/>
    </location>
</feature>
<evidence type="ECO:0000313" key="5">
    <source>
        <dbReference type="EMBL" id="ORX96159.1"/>
    </source>
</evidence>
<dbReference type="PANTHER" id="PTHR24166">
    <property type="entry name" value="ROLLING PEBBLES, ISOFORM B"/>
    <property type="match status" value="1"/>
</dbReference>
<dbReference type="Gene3D" id="1.25.40.20">
    <property type="entry name" value="Ankyrin repeat-containing domain"/>
    <property type="match status" value="1"/>
</dbReference>
<keyword evidence="4" id="KW-1133">Transmembrane helix</keyword>
<gene>
    <name evidence="5" type="ORF">BCR34DRAFT_497961</name>
</gene>
<keyword evidence="1" id="KW-0677">Repeat</keyword>
<dbReference type="SUPFAM" id="SSF48403">
    <property type="entry name" value="Ankyrin repeat"/>
    <property type="match status" value="1"/>
</dbReference>
<keyword evidence="4" id="KW-0812">Transmembrane</keyword>
<comment type="caution">
    <text evidence="5">The sequence shown here is derived from an EMBL/GenBank/DDBJ whole genome shotgun (WGS) entry which is preliminary data.</text>
</comment>
<feature type="non-terminal residue" evidence="5">
    <location>
        <position position="1"/>
    </location>
</feature>
<dbReference type="Pfam" id="PF12796">
    <property type="entry name" value="Ank_2"/>
    <property type="match status" value="1"/>
</dbReference>
<dbReference type="PROSITE" id="PS50297">
    <property type="entry name" value="ANK_REP_REGION"/>
    <property type="match status" value="1"/>
</dbReference>
<dbReference type="InterPro" id="IPR002110">
    <property type="entry name" value="Ankyrin_rpt"/>
</dbReference>
<accession>A0A1Y1YDT9</accession>
<evidence type="ECO:0000313" key="6">
    <source>
        <dbReference type="Proteomes" id="UP000193144"/>
    </source>
</evidence>
<dbReference type="PROSITE" id="PS50088">
    <property type="entry name" value="ANK_REPEAT"/>
    <property type="match status" value="1"/>
</dbReference>
<sequence length="474" mass="53214">NIVDTFFSAIRTKKDEVVASLIENALVTPETTDKNGRTPLLAAIEAGNIRTVQQLMDFDANVNAFGITASIPRTIDYHSRRKAHTGPEIYHIYRTPLQLAASLGNLTIVKLLIETYSADDGIIAPDGQHALRLAVKAGHREIVNYLPVRRGGGWRRWKVKHEKAMRRAKNAGRGIYRFGKFFVWDVPKFLLWTVPKEIIVAPIMEGLRWLRDHGAEIPGMIWDGVKAVGRGILIVLEGFGRGLKSIGRGILKAPRILWSFLTGLVRGLWHLLKKIPGLLTSALKFVWHVIKATPAAIARFLARVFKVVLDIVDIIWSLTVELTKILWRAIKATPSALASVFLWLWKGIKSIAVAIGSVFTSIFSFLHTLLSGLVTFFRDITFQDVWNGFVAVLHSVFVAAPLKILEWLKSFGQFSYDLMEKMFGWLGWLVWWLVRGLIEFVVYVPKKLLEILASVGSSIGGAVQEVAIWVNPKR</sequence>
<dbReference type="Pfam" id="PF00023">
    <property type="entry name" value="Ank"/>
    <property type="match status" value="1"/>
</dbReference>
<evidence type="ECO:0000256" key="2">
    <source>
        <dbReference type="ARBA" id="ARBA00023043"/>
    </source>
</evidence>
<dbReference type="Proteomes" id="UP000193144">
    <property type="component" value="Unassembled WGS sequence"/>
</dbReference>
<name>A0A1Y1YDT9_9PLEO</name>
<feature type="repeat" description="ANK" evidence="3">
    <location>
        <begin position="35"/>
        <end position="67"/>
    </location>
</feature>
<keyword evidence="2 3" id="KW-0040">ANK repeat</keyword>
<evidence type="ECO:0000256" key="3">
    <source>
        <dbReference type="PROSITE-ProRule" id="PRU00023"/>
    </source>
</evidence>